<dbReference type="SMART" id="SM01384">
    <property type="entry name" value="Ribosomal_L15e"/>
    <property type="match status" value="1"/>
</dbReference>
<dbReference type="SUPFAM" id="SSF54189">
    <property type="entry name" value="Ribosomal proteins S24e, L23 and L15e"/>
    <property type="match status" value="1"/>
</dbReference>
<dbReference type="Pfam" id="PF00827">
    <property type="entry name" value="Ribosomal_L15e"/>
    <property type="match status" value="2"/>
</dbReference>
<evidence type="ECO:0000256" key="6">
    <source>
        <dbReference type="RuleBase" id="RU000663"/>
    </source>
</evidence>
<comment type="caution">
    <text evidence="7">The sequence shown here is derived from an EMBL/GenBank/DDBJ whole genome shotgun (WGS) entry which is preliminary data.</text>
</comment>
<dbReference type="PANTHER" id="PTHR11847:SF27">
    <property type="entry name" value="LARGE RIBOSOMAL SUBUNIT PROTEIN EL15"/>
    <property type="match status" value="1"/>
</dbReference>
<evidence type="ECO:0000256" key="3">
    <source>
        <dbReference type="ARBA" id="ARBA00023274"/>
    </source>
</evidence>
<evidence type="ECO:0000313" key="7">
    <source>
        <dbReference type="EMBL" id="KAB0367132.1"/>
    </source>
</evidence>
<evidence type="ECO:0000256" key="2">
    <source>
        <dbReference type="ARBA" id="ARBA00022980"/>
    </source>
</evidence>
<dbReference type="GO" id="GO:0003723">
    <property type="term" value="F:RNA binding"/>
    <property type="evidence" value="ECO:0007669"/>
    <property type="project" value="TreeGrafter"/>
</dbReference>
<dbReference type="AlphaFoldDB" id="A0A5N3WZ22"/>
<proteinExistence type="inferred from homology"/>
<comment type="function">
    <text evidence="4">Component of the large ribosomal subunit. The ribosome is a large ribonucleoprotein complex responsible for the synthesis of proteins in the cell.</text>
</comment>
<sequence>MHFLLKVCCWQYCQLSAPRRTLHPTWPHKACRLVHKIKQGYVTYQIPVSCVGHKRLRVPVTASLIIMAKSWILTGLVKILQTDSLRLSSFHKATRRNPNTQWITKPVQKHSKLQELTSTSLKNHGLGKGDKFHSTTGGSHYAAGRWHGILQLHHFC</sequence>
<organism evidence="7 8">
    <name type="scientific">Muntiacus reevesi</name>
    <name type="common">Reeves' muntjac</name>
    <name type="synonym">Cervus reevesi</name>
    <dbReference type="NCBI Taxonomy" id="9886"/>
    <lineage>
        <taxon>Eukaryota</taxon>
        <taxon>Metazoa</taxon>
        <taxon>Chordata</taxon>
        <taxon>Craniata</taxon>
        <taxon>Vertebrata</taxon>
        <taxon>Euteleostomi</taxon>
        <taxon>Mammalia</taxon>
        <taxon>Eutheria</taxon>
        <taxon>Laurasiatheria</taxon>
        <taxon>Artiodactyla</taxon>
        <taxon>Ruminantia</taxon>
        <taxon>Pecora</taxon>
        <taxon>Cervidae</taxon>
        <taxon>Muntiacinae</taxon>
        <taxon>Muntiacus</taxon>
    </lineage>
</organism>
<reference evidence="7 8" key="1">
    <citation type="submission" date="2019-06" db="EMBL/GenBank/DDBJ databases">
        <title>Discovery of a novel chromosome fission-fusion reversal in muntjac.</title>
        <authorList>
            <person name="Mudd A.B."/>
            <person name="Bredeson J.V."/>
            <person name="Baum R."/>
            <person name="Hockemeyer D."/>
            <person name="Rokhsar D.S."/>
        </authorList>
    </citation>
    <scope>NUCLEOTIDE SEQUENCE [LARGE SCALE GENOMIC DNA]</scope>
    <source>
        <strain evidence="7">UCam_UCB_Mr</strain>
        <tissue evidence="7">Fibroblast cell line</tissue>
    </source>
</reference>
<keyword evidence="3 6" id="KW-0687">Ribonucleoprotein</keyword>
<dbReference type="InterPro" id="IPR024794">
    <property type="entry name" value="Rbsml_eL15_core_dom_sf"/>
</dbReference>
<keyword evidence="2 6" id="KW-0689">Ribosomal protein</keyword>
<dbReference type="GO" id="GO:0022625">
    <property type="term" value="C:cytosolic large ribosomal subunit"/>
    <property type="evidence" value="ECO:0007669"/>
    <property type="project" value="TreeGrafter"/>
</dbReference>
<evidence type="ECO:0000256" key="4">
    <source>
        <dbReference type="ARBA" id="ARBA00034092"/>
    </source>
</evidence>
<dbReference type="GO" id="GO:0003735">
    <property type="term" value="F:structural constituent of ribosome"/>
    <property type="evidence" value="ECO:0007669"/>
    <property type="project" value="InterPro"/>
</dbReference>
<comment type="subunit">
    <text evidence="5">Component of the large ribosomal subunit. Interacts with IFIT1 (via TPR repeats 1-4).</text>
</comment>
<dbReference type="InterPro" id="IPR012678">
    <property type="entry name" value="Ribosomal_uL23/eL15/eS24_sf"/>
</dbReference>
<dbReference type="EMBL" id="VCEB01000019">
    <property type="protein sequence ID" value="KAB0367132.1"/>
    <property type="molecule type" value="Genomic_DNA"/>
</dbReference>
<protein>
    <recommendedName>
        <fullName evidence="6">Ribosomal protein L15</fullName>
    </recommendedName>
</protein>
<dbReference type="PANTHER" id="PTHR11847">
    <property type="entry name" value="RIBOSOMAL PROTEIN L15"/>
    <property type="match status" value="1"/>
</dbReference>
<evidence type="ECO:0000313" key="8">
    <source>
        <dbReference type="Proteomes" id="UP000326062"/>
    </source>
</evidence>
<dbReference type="GO" id="GO:0002181">
    <property type="term" value="P:cytoplasmic translation"/>
    <property type="evidence" value="ECO:0007669"/>
    <property type="project" value="TreeGrafter"/>
</dbReference>
<evidence type="ECO:0000256" key="1">
    <source>
        <dbReference type="ARBA" id="ARBA00006857"/>
    </source>
</evidence>
<dbReference type="Gene3D" id="3.40.1120.10">
    <property type="entry name" value="Ribosomal protein l15e"/>
    <property type="match status" value="2"/>
</dbReference>
<name>A0A5N3WZ22_MUNRE</name>
<keyword evidence="8" id="KW-1185">Reference proteome</keyword>
<evidence type="ECO:0000256" key="5">
    <source>
        <dbReference type="ARBA" id="ARBA00046623"/>
    </source>
</evidence>
<gene>
    <name evidence="7" type="ORF">FD755_020456</name>
</gene>
<accession>A0A5N3WZ22</accession>
<dbReference type="Proteomes" id="UP000326062">
    <property type="component" value="Chromosome 17"/>
</dbReference>
<dbReference type="InterPro" id="IPR000439">
    <property type="entry name" value="Ribosomal_eL15"/>
</dbReference>
<comment type="similarity">
    <text evidence="1 6">Belongs to the eukaryotic ribosomal protein eL15 family.</text>
</comment>